<dbReference type="EMBL" id="CAKXAJ010025464">
    <property type="protein sequence ID" value="CAH2239846.1"/>
    <property type="molecule type" value="Genomic_DNA"/>
</dbReference>
<reference evidence="1" key="1">
    <citation type="submission" date="2022-03" db="EMBL/GenBank/DDBJ databases">
        <authorList>
            <person name="Lindestad O."/>
        </authorList>
    </citation>
    <scope>NUCLEOTIDE SEQUENCE</scope>
</reference>
<proteinExistence type="predicted"/>
<accession>A0A8S4RPX3</accession>
<gene>
    <name evidence="1" type="primary">jg4536</name>
    <name evidence="1" type="ORF">PAEG_LOCUS16487</name>
</gene>
<organism evidence="1 2">
    <name type="scientific">Pararge aegeria aegeria</name>
    <dbReference type="NCBI Taxonomy" id="348720"/>
    <lineage>
        <taxon>Eukaryota</taxon>
        <taxon>Metazoa</taxon>
        <taxon>Ecdysozoa</taxon>
        <taxon>Arthropoda</taxon>
        <taxon>Hexapoda</taxon>
        <taxon>Insecta</taxon>
        <taxon>Pterygota</taxon>
        <taxon>Neoptera</taxon>
        <taxon>Endopterygota</taxon>
        <taxon>Lepidoptera</taxon>
        <taxon>Glossata</taxon>
        <taxon>Ditrysia</taxon>
        <taxon>Papilionoidea</taxon>
        <taxon>Nymphalidae</taxon>
        <taxon>Satyrinae</taxon>
        <taxon>Satyrini</taxon>
        <taxon>Parargina</taxon>
        <taxon>Pararge</taxon>
    </lineage>
</organism>
<evidence type="ECO:0000313" key="2">
    <source>
        <dbReference type="Proteomes" id="UP000838756"/>
    </source>
</evidence>
<dbReference type="AlphaFoldDB" id="A0A8S4RPX3"/>
<comment type="caution">
    <text evidence="1">The sequence shown here is derived from an EMBL/GenBank/DDBJ whole genome shotgun (WGS) entry which is preliminary data.</text>
</comment>
<dbReference type="Proteomes" id="UP000838756">
    <property type="component" value="Unassembled WGS sequence"/>
</dbReference>
<name>A0A8S4RPX3_9NEOP</name>
<sequence>MLWTSSSAYLSSLLDLFICTPSRSIAGLLHPVLRYCLNDIIPPADASVSSARLSIQNHSAPPPVLLSTYVARPVPFQGRWSLNDVSDSS</sequence>
<keyword evidence="2" id="KW-1185">Reference proteome</keyword>
<evidence type="ECO:0000313" key="1">
    <source>
        <dbReference type="EMBL" id="CAH2239846.1"/>
    </source>
</evidence>
<protein>
    <submittedName>
        <fullName evidence="1">Jg4536 protein</fullName>
    </submittedName>
</protein>